<gene>
    <name evidence="2" type="ORF">C7S16_1857</name>
</gene>
<organism evidence="2 3">
    <name type="scientific">Burkholderia thailandensis</name>
    <dbReference type="NCBI Taxonomy" id="57975"/>
    <lineage>
        <taxon>Bacteria</taxon>
        <taxon>Pseudomonadati</taxon>
        <taxon>Pseudomonadota</taxon>
        <taxon>Betaproteobacteria</taxon>
        <taxon>Burkholderiales</taxon>
        <taxon>Burkholderiaceae</taxon>
        <taxon>Burkholderia</taxon>
        <taxon>pseudomallei group</taxon>
    </lineage>
</organism>
<accession>A0AAW9D1R5</accession>
<dbReference type="GO" id="GO:0004180">
    <property type="term" value="F:carboxypeptidase activity"/>
    <property type="evidence" value="ECO:0007669"/>
    <property type="project" value="UniProtKB-KW"/>
</dbReference>
<dbReference type="RefSeq" id="WP_232508677.1">
    <property type="nucleotide sequence ID" value="NZ_CP008914.2"/>
</dbReference>
<evidence type="ECO:0000256" key="1">
    <source>
        <dbReference type="SAM" id="MobiDB-lite"/>
    </source>
</evidence>
<keyword evidence="2" id="KW-0378">Hydrolase</keyword>
<name>A0AAW9D1R5_BURTH</name>
<evidence type="ECO:0000313" key="2">
    <source>
        <dbReference type="EMBL" id="MDW9256176.1"/>
    </source>
</evidence>
<dbReference type="AlphaFoldDB" id="A0AAW9D1R5"/>
<keyword evidence="2" id="KW-0645">Protease</keyword>
<feature type="region of interest" description="Disordered" evidence="1">
    <location>
        <begin position="69"/>
        <end position="89"/>
    </location>
</feature>
<dbReference type="EMBL" id="QXCT01000002">
    <property type="protein sequence ID" value="MDW9256176.1"/>
    <property type="molecule type" value="Genomic_DNA"/>
</dbReference>
<evidence type="ECO:0000313" key="3">
    <source>
        <dbReference type="Proteomes" id="UP001272137"/>
    </source>
</evidence>
<proteinExistence type="predicted"/>
<dbReference type="Proteomes" id="UP001272137">
    <property type="component" value="Unassembled WGS sequence"/>
</dbReference>
<comment type="caution">
    <text evidence="2">The sequence shown here is derived from an EMBL/GenBank/DDBJ whole genome shotgun (WGS) entry which is preliminary data.</text>
</comment>
<reference evidence="2" key="1">
    <citation type="submission" date="2018-08" db="EMBL/GenBank/DDBJ databases">
        <title>Identification of Burkholderia cepacia strains that express a Burkholderia pseudomallei-like capsular polysaccharide.</title>
        <authorList>
            <person name="Burtnick M.N."/>
            <person name="Vongsouvath M."/>
            <person name="Newton P."/>
            <person name="Wuthiekanun V."/>
            <person name="Limmathurotsakul D."/>
            <person name="Brett P.J."/>
            <person name="Chantratita N."/>
            <person name="Dance D.A."/>
        </authorList>
    </citation>
    <scope>NUCLEOTIDE SEQUENCE</scope>
    <source>
        <strain evidence="2">SBXCC001</strain>
    </source>
</reference>
<protein>
    <submittedName>
        <fullName evidence="2">Carboxypeptidase C</fullName>
    </submittedName>
</protein>
<sequence length="156" mass="17138">MRIVSALGRRQLSLHVAREPPSPMRRRPGSARRVDARTRRPILFDDGRRAPASHSIGLRSIGTTVLSPAARPACRRATRARDAHRGPTRLPLQRDRDARRAAHPDMTACAAALASGDVPVARRLANAAAPGSRVRLMHVKRLMIDKPPQAETVTNY</sequence>
<keyword evidence="2" id="KW-0121">Carboxypeptidase</keyword>